<keyword evidence="1" id="KW-0732">Signal</keyword>
<reference evidence="2 3" key="1">
    <citation type="journal article" date="2020" name="Int. J. Syst. Evol. Microbiol.">
        <title>Novel acetic acid bacteria from cider fermentations: Acetobacter conturbans sp. nov. and Acetobacter fallax sp. nov.</title>
        <authorList>
            <person name="Sombolestani A.S."/>
            <person name="Cleenwerck I."/>
            <person name="Cnockaert M."/>
            <person name="Borremans W."/>
            <person name="Wieme A.D."/>
            <person name="De Vuyst L."/>
            <person name="Vandamme P."/>
        </authorList>
    </citation>
    <scope>NUCLEOTIDE SEQUENCE [LARGE SCALE GENOMIC DNA]</scope>
    <source>
        <strain evidence="2 3">LMG 23848</strain>
    </source>
</reference>
<dbReference type="InterPro" id="IPR036709">
    <property type="entry name" value="Autotransporte_beta_dom_sf"/>
</dbReference>
<proteinExistence type="predicted"/>
<dbReference type="Proteomes" id="UP000657200">
    <property type="component" value="Unassembled WGS sequence"/>
</dbReference>
<evidence type="ECO:0000313" key="2">
    <source>
        <dbReference type="EMBL" id="NHO39036.1"/>
    </source>
</evidence>
<evidence type="ECO:0000313" key="3">
    <source>
        <dbReference type="Proteomes" id="UP000657200"/>
    </source>
</evidence>
<name>A0ABX0KH60_9PROT</name>
<accession>A0ABX0KH60</accession>
<gene>
    <name evidence="2" type="ORF">GOB80_04915</name>
</gene>
<evidence type="ECO:0000256" key="1">
    <source>
        <dbReference type="SAM" id="SignalP"/>
    </source>
</evidence>
<dbReference type="Pfam" id="PF05275">
    <property type="entry name" value="CopB"/>
    <property type="match status" value="1"/>
</dbReference>
<sequence>MGLPLPPALPHGPWHVPHCGGVMTRRYTTAYAALVLTLAFHQPAFAAPALAAHKHTMPAMDGMEDMPGMDMGDDMDMTAPPPAHKVQHPITASPHAATSNKVTAGSLHEHTHGTFHTSLPALAPSSQWPSAPPPIPKVRYVHDMPPVMDHNTYFHVLMEQFEGRYTAGDSLLRYSGQSWFGTDHDKLWIKSEGTVDGHRHMTDGDHEFLYDHAISTYFDVQAGVRLDLDSGPTRAWGAVGVQGLALYFFDVSATAYFNAQGVAGKLEGSYDLLITNRLILQPQAELNFYSHTDAERNVSRGFSDIDAGLRLRYEFKRKIAPYIAVTYAGHYGNTANHTSNWRGSADNGAEDIRFTFGVRTWF</sequence>
<organism evidence="2 3">
    <name type="scientific">Acetobacter ghanensis</name>
    <dbReference type="NCBI Taxonomy" id="431306"/>
    <lineage>
        <taxon>Bacteria</taxon>
        <taxon>Pseudomonadati</taxon>
        <taxon>Pseudomonadota</taxon>
        <taxon>Alphaproteobacteria</taxon>
        <taxon>Acetobacterales</taxon>
        <taxon>Acetobacteraceae</taxon>
        <taxon>Acetobacter</taxon>
    </lineage>
</organism>
<dbReference type="SUPFAM" id="SSF103515">
    <property type="entry name" value="Autotransporter"/>
    <property type="match status" value="1"/>
</dbReference>
<comment type="caution">
    <text evidence="2">The sequence shown here is derived from an EMBL/GenBank/DDBJ whole genome shotgun (WGS) entry which is preliminary data.</text>
</comment>
<dbReference type="InterPro" id="IPR007939">
    <property type="entry name" value="Cu-R_B_prcur"/>
</dbReference>
<dbReference type="EMBL" id="WOTE01000002">
    <property type="protein sequence ID" value="NHO39036.1"/>
    <property type="molecule type" value="Genomic_DNA"/>
</dbReference>
<keyword evidence="3" id="KW-1185">Reference proteome</keyword>
<feature type="signal peptide" evidence="1">
    <location>
        <begin position="1"/>
        <end position="46"/>
    </location>
</feature>
<protein>
    <submittedName>
        <fullName evidence="2">Autotransporter domain-containing protein</fullName>
    </submittedName>
</protein>
<feature type="chain" id="PRO_5045853608" evidence="1">
    <location>
        <begin position="47"/>
        <end position="362"/>
    </location>
</feature>